<protein>
    <submittedName>
        <fullName evidence="1">TIGR02453 family protein</fullName>
    </submittedName>
</protein>
<accession>A0A919PLH6</accession>
<proteinExistence type="predicted"/>
<organism evidence="1 2">
    <name type="scientific">Dactylosporangium siamense</name>
    <dbReference type="NCBI Taxonomy" id="685454"/>
    <lineage>
        <taxon>Bacteria</taxon>
        <taxon>Bacillati</taxon>
        <taxon>Actinomycetota</taxon>
        <taxon>Actinomycetes</taxon>
        <taxon>Micromonosporales</taxon>
        <taxon>Micromonosporaceae</taxon>
        <taxon>Dactylosporangium</taxon>
    </lineage>
</organism>
<dbReference type="PANTHER" id="PTHR36452">
    <property type="entry name" value="CHROMOSOME 12, WHOLE GENOME SHOTGUN SEQUENCE"/>
    <property type="match status" value="1"/>
</dbReference>
<name>A0A919PLH6_9ACTN</name>
<dbReference type="EMBL" id="BONQ01000040">
    <property type="protein sequence ID" value="GIG44630.1"/>
    <property type="molecule type" value="Genomic_DNA"/>
</dbReference>
<dbReference type="InterPro" id="IPR015996">
    <property type="entry name" value="UCP028451"/>
</dbReference>
<gene>
    <name evidence="1" type="ORF">Dsi01nite_026710</name>
</gene>
<dbReference type="InterPro" id="IPR012808">
    <property type="entry name" value="CHP02453"/>
</dbReference>
<sequence length="205" mass="22643">MAFRGWPAEALDFYDGLEADNSKTYWTANKAVYDDKVRAPMTELLAELEAEFGPAKIFRPYRDVRFSADKSPYKTSCAASFERGGYLQLTAAGLAAGAGAYMMDPPRLAKYRQAVADDSSGVPLEAVVTDLAARGTSVTSHEQLKSVPRGFPKDHPRGELLRHKGLIAWHQFELAPWLGTAKAKTHVVKFLRSCAPLQEWLAVHT</sequence>
<dbReference type="PIRSF" id="PIRSF028451">
    <property type="entry name" value="UCP028451"/>
    <property type="match status" value="1"/>
</dbReference>
<comment type="caution">
    <text evidence="1">The sequence shown here is derived from an EMBL/GenBank/DDBJ whole genome shotgun (WGS) entry which is preliminary data.</text>
</comment>
<keyword evidence="2" id="KW-1185">Reference proteome</keyword>
<reference evidence="1" key="1">
    <citation type="submission" date="2021-01" db="EMBL/GenBank/DDBJ databases">
        <title>Whole genome shotgun sequence of Dactylosporangium siamense NBRC 106093.</title>
        <authorList>
            <person name="Komaki H."/>
            <person name="Tamura T."/>
        </authorList>
    </citation>
    <scope>NUCLEOTIDE SEQUENCE</scope>
    <source>
        <strain evidence="1">NBRC 106093</strain>
    </source>
</reference>
<dbReference type="PANTHER" id="PTHR36452:SF1">
    <property type="entry name" value="DUF2461 DOMAIN-CONTAINING PROTEIN"/>
    <property type="match status" value="1"/>
</dbReference>
<dbReference type="AlphaFoldDB" id="A0A919PLH6"/>
<dbReference type="Proteomes" id="UP000660611">
    <property type="component" value="Unassembled WGS sequence"/>
</dbReference>
<dbReference type="RefSeq" id="WP_203846456.1">
    <property type="nucleotide sequence ID" value="NZ_BAAAVW010000007.1"/>
</dbReference>
<evidence type="ECO:0000313" key="2">
    <source>
        <dbReference type="Proteomes" id="UP000660611"/>
    </source>
</evidence>
<dbReference type="Pfam" id="PF09365">
    <property type="entry name" value="DUF2461"/>
    <property type="match status" value="1"/>
</dbReference>
<evidence type="ECO:0000313" key="1">
    <source>
        <dbReference type="EMBL" id="GIG44630.1"/>
    </source>
</evidence>
<dbReference type="NCBIfam" id="TIGR02453">
    <property type="entry name" value="TIGR02453 family protein"/>
    <property type="match status" value="1"/>
</dbReference>